<accession>A0ABS9U832</accession>
<evidence type="ECO:0000256" key="1">
    <source>
        <dbReference type="ARBA" id="ARBA00023172"/>
    </source>
</evidence>
<dbReference type="InterPro" id="IPR011010">
    <property type="entry name" value="DNA_brk_join_enz"/>
</dbReference>
<evidence type="ECO:0008006" key="5">
    <source>
        <dbReference type="Google" id="ProtNLM"/>
    </source>
</evidence>
<evidence type="ECO:0000256" key="2">
    <source>
        <dbReference type="SAM" id="MobiDB-lite"/>
    </source>
</evidence>
<gene>
    <name evidence="3" type="ORF">L0M17_21130</name>
</gene>
<protein>
    <recommendedName>
        <fullName evidence="5">Integrase</fullName>
    </recommendedName>
</protein>
<feature type="region of interest" description="Disordered" evidence="2">
    <location>
        <begin position="1"/>
        <end position="31"/>
    </location>
</feature>
<evidence type="ECO:0000313" key="3">
    <source>
        <dbReference type="EMBL" id="MCH6472435.1"/>
    </source>
</evidence>
<dbReference type="EMBL" id="JAKZBV010000002">
    <property type="protein sequence ID" value="MCH6472435.1"/>
    <property type="molecule type" value="Genomic_DNA"/>
</dbReference>
<dbReference type="SUPFAM" id="SSF56349">
    <property type="entry name" value="DNA breaking-rejoining enzymes"/>
    <property type="match status" value="1"/>
</dbReference>
<comment type="caution">
    <text evidence="3">The sequence shown here is derived from an EMBL/GenBank/DDBJ whole genome shotgun (WGS) entry which is preliminary data.</text>
</comment>
<name>A0ABS9U832_9MICC</name>
<dbReference type="Gene3D" id="1.10.443.10">
    <property type="entry name" value="Intergrase catalytic core"/>
    <property type="match status" value="1"/>
</dbReference>
<dbReference type="InterPro" id="IPR013762">
    <property type="entry name" value="Integrase-like_cat_sf"/>
</dbReference>
<evidence type="ECO:0000313" key="4">
    <source>
        <dbReference type="Proteomes" id="UP001202922"/>
    </source>
</evidence>
<proteinExistence type="predicted"/>
<organism evidence="3 4">
    <name type="scientific">Sinomonas terrae</name>
    <dbReference type="NCBI Taxonomy" id="2908838"/>
    <lineage>
        <taxon>Bacteria</taxon>
        <taxon>Bacillati</taxon>
        <taxon>Actinomycetota</taxon>
        <taxon>Actinomycetes</taxon>
        <taxon>Micrococcales</taxon>
        <taxon>Micrococcaceae</taxon>
        <taxon>Sinomonas</taxon>
    </lineage>
</organism>
<reference evidence="3 4" key="1">
    <citation type="submission" date="2022-03" db="EMBL/GenBank/DDBJ databases">
        <title>Sinomonas sp. isolated from a soil.</title>
        <authorList>
            <person name="Han J."/>
            <person name="Kim D.-U."/>
        </authorList>
    </citation>
    <scope>NUCLEOTIDE SEQUENCE [LARGE SCALE GENOMIC DNA]</scope>
    <source>
        <strain evidence="3 4">5-5</strain>
    </source>
</reference>
<dbReference type="Proteomes" id="UP001202922">
    <property type="component" value="Unassembled WGS sequence"/>
</dbReference>
<dbReference type="RefSeq" id="WP_241056607.1">
    <property type="nucleotide sequence ID" value="NZ_JAKZBV010000002.1"/>
</dbReference>
<sequence>MTAEILDNNDRAPGPETPVLANRPLRPDTDPAALSRFGDERWDLTPGIFEDHSAMTSINFGVFKEPWRNALKDYLWRLINEDQPRLLTAAKASGRPSLRTISFAKASLHRLVGWAVDEGLRGLGELDAERLDAFLADLGDSGLSYGRKQHAISEVRRLWAHRDIVDPILSMPDSPPWNDAPARDLLGTKELNDWFNRTPRIAEATLVPLVGWAVRFVEEISTDVVANYREYLRLVVRERRHWEADSRMPVMKDERRERLGQTLRELAEAGLGLPGHIEPDGSRKVRWGYLGRLTDTTGHNHFLYDQRIVEESGLPIDDDAYLLAGCRVEVAGVPWHAGHMRFEDAVRHAELLMTACYIVTAYLSGMRPGEVLALRAGCLASDALTGRLTITGTRWKGARDGSGTKAAEGEERETPWVVHPVVARAVTVLEELHDNAFLFPKNIRPQPIRRKGPATAPRAGTARTSSQIGTDVVRFVDWVNAFCHRYGRPDRIPDDTNGRLSPSRFRRTLAWHIVRRPRGLVAAAIQYGHVNVRITKGYAGDYDSGFPDEIAFERWLERLDRAKGLEEYLDSKGTVSGPAAGELERRVRETQAKYAGRVLRTGRQADKLLHDPVLQVFPGRGVHCVFDRLKALCVRKDAEAPHLAGCRSSCQNIARTDSDIADLKLVLEGLPDDLLAPAIRHQRVSAIRSSLEDIITDHEKGDPQ</sequence>
<keyword evidence="1" id="KW-0233">DNA recombination</keyword>
<keyword evidence="4" id="KW-1185">Reference proteome</keyword>